<dbReference type="EMBL" id="CP031395">
    <property type="protein sequence ID" value="QBK03559.1"/>
    <property type="molecule type" value="Genomic_DNA"/>
</dbReference>
<sequence>MNILSMTNLHQTAQPWQWALPPRTATRITAGQQARWLRVVEGRVWLTQSGAGEHNAQDRGGDLWLAAGQRHCLPAGAEWVAEGWPQARIEVLEAPLPTV</sequence>
<name>A0A4V1A1S4_9BURK</name>
<proteinExistence type="predicted"/>
<evidence type="ECO:0000313" key="2">
    <source>
        <dbReference type="Proteomes" id="UP000292939"/>
    </source>
</evidence>
<dbReference type="Proteomes" id="UP000292939">
    <property type="component" value="Chromosome"/>
</dbReference>
<dbReference type="AlphaFoldDB" id="A0A4V1A1S4"/>
<protein>
    <submittedName>
        <fullName evidence="1">DUF2917 domain-containing protein</fullName>
    </submittedName>
</protein>
<accession>A0A4V1A1S4</accession>
<dbReference type="InterPro" id="IPR021317">
    <property type="entry name" value="DUF2917"/>
</dbReference>
<dbReference type="Pfam" id="PF11142">
    <property type="entry name" value="DUF2917"/>
    <property type="match status" value="1"/>
</dbReference>
<dbReference type="KEGG" id="hgr:DW355_01155"/>
<organism evidence="1 2">
    <name type="scientific">Hylemonella gracilis</name>
    <dbReference type="NCBI Taxonomy" id="80880"/>
    <lineage>
        <taxon>Bacteria</taxon>
        <taxon>Pseudomonadati</taxon>
        <taxon>Pseudomonadota</taxon>
        <taxon>Betaproteobacteria</taxon>
        <taxon>Burkholderiales</taxon>
        <taxon>Comamonadaceae</taxon>
        <taxon>Hylemonella</taxon>
    </lineage>
</organism>
<dbReference type="RefSeq" id="WP_131277252.1">
    <property type="nucleotide sequence ID" value="NZ_CP031395.1"/>
</dbReference>
<dbReference type="OrthoDB" id="8689395at2"/>
<evidence type="ECO:0000313" key="1">
    <source>
        <dbReference type="EMBL" id="QBK03559.1"/>
    </source>
</evidence>
<gene>
    <name evidence="1" type="ORF">DW355_01155</name>
</gene>
<reference evidence="1 2" key="1">
    <citation type="submission" date="2018-07" db="EMBL/GenBank/DDBJ databases">
        <title>Exploring interactions and the metabolic potential of the ultra-small soil bacteria Hylemonella gracilis.</title>
        <authorList>
            <person name="Tyc O."/>
            <person name="Kulkarni P."/>
            <person name="Gawehns F."/>
            <person name="Hundscheid M."/>
            <person name="Zweers H."/>
            <person name="Garbeva P."/>
        </authorList>
    </citation>
    <scope>NUCLEOTIDE SEQUENCE [LARGE SCALE GENOMIC DNA]</scope>
    <source>
        <strain evidence="1 2">NS1</strain>
    </source>
</reference>